<reference evidence="3" key="1">
    <citation type="submission" date="2018-10" db="EMBL/GenBank/DDBJ databases">
        <title>FDA dAtabase for Regulatory Grade micrObial Sequences (FDA-ARGOS): Supporting development and validation of Infectious Disease Dx tests.</title>
        <authorList>
            <person name="Minogue T."/>
            <person name="Wolcott M."/>
            <person name="Wasieloski L."/>
            <person name="Aguilar W."/>
            <person name="Moore D."/>
            <person name="Tallon L."/>
            <person name="Sadzewicz L."/>
            <person name="Sengamalay N."/>
            <person name="Ott S."/>
            <person name="Godinez A."/>
            <person name="Nagaraj S."/>
            <person name="Vavikolanu K."/>
            <person name="Vyas G."/>
            <person name="Nadendla S."/>
            <person name="George J."/>
            <person name="Sichtig H."/>
        </authorList>
    </citation>
    <scope>NUCLEOTIDE SEQUENCE [LARGE SCALE GENOMIC DNA]</scope>
    <source>
        <strain evidence="3">FDAARGOS_343</strain>
    </source>
</reference>
<evidence type="ECO:0000259" key="1">
    <source>
        <dbReference type="Pfam" id="PF01370"/>
    </source>
</evidence>
<dbReference type="AlphaFoldDB" id="A0A553SNB9"/>
<dbReference type="SUPFAM" id="SSF51735">
    <property type="entry name" value="NAD(P)-binding Rossmann-fold domains"/>
    <property type="match status" value="1"/>
</dbReference>
<feature type="domain" description="NAD-dependent epimerase/dehydratase" evidence="1">
    <location>
        <begin position="3"/>
        <end position="73"/>
    </location>
</feature>
<dbReference type="RefSeq" id="WP_185766743.1">
    <property type="nucleotide sequence ID" value="NZ_RIBP01000004.1"/>
</dbReference>
<evidence type="ECO:0000313" key="2">
    <source>
        <dbReference type="EMBL" id="TRZ38486.1"/>
    </source>
</evidence>
<dbReference type="PANTHER" id="PTHR48079:SF9">
    <property type="entry name" value="PUTATIVE-RELATED"/>
    <property type="match status" value="1"/>
</dbReference>
<dbReference type="InterPro" id="IPR001509">
    <property type="entry name" value="Epimerase_deHydtase"/>
</dbReference>
<dbReference type="EMBL" id="RIBP01000004">
    <property type="protein sequence ID" value="TRZ38486.1"/>
    <property type="molecule type" value="Genomic_DNA"/>
</dbReference>
<protein>
    <submittedName>
        <fullName evidence="2">SDR family oxidoreductase</fullName>
    </submittedName>
</protein>
<dbReference type="Gene3D" id="3.40.50.720">
    <property type="entry name" value="NAD(P)-binding Rossmann-like Domain"/>
    <property type="match status" value="2"/>
</dbReference>
<dbReference type="PANTHER" id="PTHR48079">
    <property type="entry name" value="PROTEIN YEEZ"/>
    <property type="match status" value="1"/>
</dbReference>
<gene>
    <name evidence="2" type="ORF">CEQ21_24165</name>
</gene>
<sequence>MRIFVTGATGYIGSAVVQELIHAGHKVIGLTRSDKGAALLTEAGAEVHRGDLHDLDSLRIGVAAADGVIHLAFNHDFSDFQASLATDLTVIETIGEALKGSGKPFITTAHANGAASDNAVMALSKHGVRASVVSLAPSVHGKGDKGFVPNLINLARAKGASAFVGDGSNRWTAIHRLDAAHLYRLALEKAPAGSYIDGVADEEVPFRDIATVIGKQLNVPIASISQEEAAEHFGFLGTLAALDIPRTSTKTQELLGWQPVQPNLLLDLKQGHYFNN</sequence>
<comment type="caution">
    <text evidence="2">The sequence shown here is derived from an EMBL/GenBank/DDBJ whole genome shotgun (WGS) entry which is preliminary data.</text>
</comment>
<dbReference type="GO" id="GO:0005737">
    <property type="term" value="C:cytoplasm"/>
    <property type="evidence" value="ECO:0007669"/>
    <property type="project" value="TreeGrafter"/>
</dbReference>
<accession>A0A553SNB9</accession>
<dbReference type="Pfam" id="PF01370">
    <property type="entry name" value="Epimerase"/>
    <property type="match status" value="1"/>
</dbReference>
<organism evidence="2 3">
    <name type="scientific">Niallia circulans</name>
    <name type="common">Bacillus circulans</name>
    <dbReference type="NCBI Taxonomy" id="1397"/>
    <lineage>
        <taxon>Bacteria</taxon>
        <taxon>Bacillati</taxon>
        <taxon>Bacillota</taxon>
        <taxon>Bacilli</taxon>
        <taxon>Bacillales</taxon>
        <taxon>Bacillaceae</taxon>
        <taxon>Niallia</taxon>
    </lineage>
</organism>
<dbReference type="CDD" id="cd05262">
    <property type="entry name" value="SDR_a7"/>
    <property type="match status" value="1"/>
</dbReference>
<proteinExistence type="predicted"/>
<evidence type="ECO:0000313" key="3">
    <source>
        <dbReference type="Proteomes" id="UP000319837"/>
    </source>
</evidence>
<dbReference type="InterPro" id="IPR036291">
    <property type="entry name" value="NAD(P)-bd_dom_sf"/>
</dbReference>
<name>A0A553SNB9_NIACI</name>
<dbReference type="Proteomes" id="UP000319837">
    <property type="component" value="Unassembled WGS sequence"/>
</dbReference>
<dbReference type="InterPro" id="IPR051783">
    <property type="entry name" value="NAD(P)-dependent_oxidoreduct"/>
</dbReference>
<dbReference type="GO" id="GO:0004029">
    <property type="term" value="F:aldehyde dehydrogenase (NAD+) activity"/>
    <property type="evidence" value="ECO:0007669"/>
    <property type="project" value="TreeGrafter"/>
</dbReference>